<dbReference type="GO" id="GO:0019344">
    <property type="term" value="P:cysteine biosynthetic process"/>
    <property type="evidence" value="ECO:0007669"/>
    <property type="project" value="InterPro"/>
</dbReference>
<proteinExistence type="inferred from homology"/>
<dbReference type="GO" id="GO:0051539">
    <property type="term" value="F:4 iron, 4 sulfur cluster binding"/>
    <property type="evidence" value="ECO:0007669"/>
    <property type="project" value="UniProtKB-UniRule"/>
</dbReference>
<reference evidence="16 17" key="1">
    <citation type="submission" date="2016-10" db="EMBL/GenBank/DDBJ databases">
        <authorList>
            <person name="de Groot N.N."/>
        </authorList>
    </citation>
    <scope>NUCLEOTIDE SEQUENCE [LARGE SCALE GENOMIC DNA]</scope>
    <source>
        <strain evidence="16 17">DSM 22789</strain>
    </source>
</reference>
<dbReference type="GO" id="GO:0046872">
    <property type="term" value="F:metal ion binding"/>
    <property type="evidence" value="ECO:0007669"/>
    <property type="project" value="UniProtKB-KW"/>
</dbReference>
<dbReference type="NCBIfam" id="TIGR02055">
    <property type="entry name" value="APS_reductase"/>
    <property type="match status" value="1"/>
</dbReference>
<keyword evidence="2 14" id="KW-0963">Cytoplasm</keyword>
<dbReference type="STRING" id="683125.SAMN05660206_102417"/>
<dbReference type="NCBIfam" id="TIGR00434">
    <property type="entry name" value="cysH"/>
    <property type="match status" value="1"/>
</dbReference>
<evidence type="ECO:0000256" key="1">
    <source>
        <dbReference type="ARBA" id="ARBA00009732"/>
    </source>
</evidence>
<dbReference type="RefSeq" id="WP_398357012.1">
    <property type="nucleotide sequence ID" value="NZ_FOZZ01000002.1"/>
</dbReference>
<feature type="active site" description="Nucleophile; cysteine thiosulfonate intermediate" evidence="14">
    <location>
        <position position="229"/>
    </location>
</feature>
<feature type="domain" description="Phosphoadenosine phosphosulphate reductase" evidence="15">
    <location>
        <begin position="33"/>
        <end position="207"/>
    </location>
</feature>
<dbReference type="GO" id="GO:0019379">
    <property type="term" value="P:sulfate assimilation, phosphoadenylyl sulfate reduction by phosphoadenylyl-sulfate reductase (thioredoxin)"/>
    <property type="evidence" value="ECO:0007669"/>
    <property type="project" value="UniProtKB-UniRule"/>
</dbReference>
<name>A0A1I6QM61_9SPHI</name>
<evidence type="ECO:0000256" key="10">
    <source>
        <dbReference type="ARBA" id="ARBA00029514"/>
    </source>
</evidence>
<dbReference type="PIRSF" id="PIRSF000857">
    <property type="entry name" value="PAPS_reductase"/>
    <property type="match status" value="1"/>
</dbReference>
<evidence type="ECO:0000256" key="11">
    <source>
        <dbReference type="ARBA" id="ARBA00030894"/>
    </source>
</evidence>
<dbReference type="Pfam" id="PF01507">
    <property type="entry name" value="PAPS_reduct"/>
    <property type="match status" value="1"/>
</dbReference>
<dbReference type="HAMAP" id="MF_00063">
    <property type="entry name" value="CysH"/>
    <property type="match status" value="1"/>
</dbReference>
<comment type="pathway">
    <text evidence="8 14">Sulfur metabolism; hydrogen sulfide biosynthesis; sulfite from sulfate.</text>
</comment>
<dbReference type="PANTHER" id="PTHR46482:SF9">
    <property type="entry name" value="5'-ADENYLYLSULFATE REDUCTASE 1, CHLOROPLASTIC"/>
    <property type="match status" value="1"/>
</dbReference>
<dbReference type="AlphaFoldDB" id="A0A1I6QM61"/>
<evidence type="ECO:0000256" key="5">
    <source>
        <dbReference type="ARBA" id="ARBA00023004"/>
    </source>
</evidence>
<keyword evidence="5 14" id="KW-0408">Iron</keyword>
<comment type="catalytic activity">
    <reaction evidence="13 14">
        <text>[thioredoxin]-disulfide + sulfite + AMP + 2 H(+) = adenosine 5'-phosphosulfate + [thioredoxin]-dithiol</text>
        <dbReference type="Rhea" id="RHEA:21976"/>
        <dbReference type="Rhea" id="RHEA-COMP:10698"/>
        <dbReference type="Rhea" id="RHEA-COMP:10700"/>
        <dbReference type="ChEBI" id="CHEBI:15378"/>
        <dbReference type="ChEBI" id="CHEBI:17359"/>
        <dbReference type="ChEBI" id="CHEBI:29950"/>
        <dbReference type="ChEBI" id="CHEBI:50058"/>
        <dbReference type="ChEBI" id="CHEBI:58243"/>
        <dbReference type="ChEBI" id="CHEBI:456215"/>
        <dbReference type="EC" id="1.8.4.10"/>
    </reaction>
</comment>
<keyword evidence="17" id="KW-1185">Reference proteome</keyword>
<dbReference type="CDD" id="cd23945">
    <property type="entry name" value="PAPS_reductase"/>
    <property type="match status" value="1"/>
</dbReference>
<comment type="similarity">
    <text evidence="1 14">Belongs to the PAPS reductase family. CysH subfamily.</text>
</comment>
<dbReference type="GO" id="GO:0070814">
    <property type="term" value="P:hydrogen sulfide biosynthetic process"/>
    <property type="evidence" value="ECO:0007669"/>
    <property type="project" value="UniProtKB-UniRule"/>
</dbReference>
<gene>
    <name evidence="14" type="primary">cysH</name>
    <name evidence="16" type="ORF">SAMN05660206_102417</name>
</gene>
<keyword evidence="3 14" id="KW-0479">Metal-binding</keyword>
<evidence type="ECO:0000313" key="16">
    <source>
        <dbReference type="EMBL" id="SFS53539.1"/>
    </source>
</evidence>
<dbReference type="Proteomes" id="UP000198785">
    <property type="component" value="Unassembled WGS sequence"/>
</dbReference>
<dbReference type="InterPro" id="IPR014729">
    <property type="entry name" value="Rossmann-like_a/b/a_fold"/>
</dbReference>
<dbReference type="GO" id="GO:0043866">
    <property type="term" value="F:adenylyl-sulfate reductase (thioredoxin) activity"/>
    <property type="evidence" value="ECO:0007669"/>
    <property type="project" value="UniProtKB-EC"/>
</dbReference>
<evidence type="ECO:0000256" key="12">
    <source>
        <dbReference type="ARBA" id="ARBA00032041"/>
    </source>
</evidence>
<dbReference type="Gene3D" id="3.40.50.620">
    <property type="entry name" value="HUPs"/>
    <property type="match status" value="1"/>
</dbReference>
<feature type="binding site" evidence="14">
    <location>
        <position position="204"/>
    </location>
    <ligand>
        <name>[4Fe-4S] cluster</name>
        <dbReference type="ChEBI" id="CHEBI:49883"/>
    </ligand>
</feature>
<feature type="binding site" evidence="14">
    <location>
        <position position="201"/>
    </location>
    <ligand>
        <name>[4Fe-4S] cluster</name>
        <dbReference type="ChEBI" id="CHEBI:49883"/>
    </ligand>
</feature>
<evidence type="ECO:0000259" key="15">
    <source>
        <dbReference type="Pfam" id="PF01507"/>
    </source>
</evidence>
<comment type="subcellular location">
    <subcellularLocation>
        <location evidence="14">Cytoplasm</location>
    </subcellularLocation>
</comment>
<comment type="function">
    <text evidence="7 14">Catalyzes the formation of sulfite from adenosine 5'-phosphosulfate (APS) using thioredoxin as an electron donor.</text>
</comment>
<sequence length="235" mass="27503">MEITTIHKIQKEVEGLDAIDVIRYIEQQFGEQAVFSTSFGIEDQVLTHFIAESGSQAKIFTLETGRLFPETYYVWNRTLEKYKLSIKAYYPDTVAVEKMVTEKGPSSFYESVENRKECCYIRKIEPLHRAIQGFKVWITGIRAEQSANREDMHMVEWDEVNQIIKIHPIFHWSLTEVDNFLRKNFVPYNPLHDKGFPSIGCQPCTRAVQAGDDFRAGRWWWEDKSKKECGLHITK</sequence>
<protein>
    <recommendedName>
        <fullName evidence="10 14">Adenosine 5'-phosphosulfate reductase</fullName>
        <shortName evidence="14">APS reductase</shortName>
        <ecNumber evidence="9 14">1.8.4.10</ecNumber>
    </recommendedName>
    <alternativeName>
        <fullName evidence="12 14">5'-adenylylsulfate reductase</fullName>
    </alternativeName>
    <alternativeName>
        <fullName evidence="11 14">Thioredoxin-dependent 5'-adenylylsulfate reductase</fullName>
    </alternativeName>
</protein>
<dbReference type="InterPro" id="IPR002500">
    <property type="entry name" value="PAPS_reduct_dom"/>
</dbReference>
<feature type="binding site" evidence="14">
    <location>
        <position position="118"/>
    </location>
    <ligand>
        <name>[4Fe-4S] cluster</name>
        <dbReference type="ChEBI" id="CHEBI:49883"/>
    </ligand>
</feature>
<evidence type="ECO:0000256" key="8">
    <source>
        <dbReference type="ARBA" id="ARBA00024327"/>
    </source>
</evidence>
<keyword evidence="6 14" id="KW-0411">Iron-sulfur</keyword>
<evidence type="ECO:0000256" key="2">
    <source>
        <dbReference type="ARBA" id="ARBA00022490"/>
    </source>
</evidence>
<evidence type="ECO:0000313" key="17">
    <source>
        <dbReference type="Proteomes" id="UP000198785"/>
    </source>
</evidence>
<evidence type="ECO:0000256" key="14">
    <source>
        <dbReference type="HAMAP-Rule" id="MF_00063"/>
    </source>
</evidence>
<comment type="cofactor">
    <cofactor evidence="14">
        <name>[4Fe-4S] cluster</name>
        <dbReference type="ChEBI" id="CHEBI:49883"/>
    </cofactor>
    <text evidence="14">Binds 1 [4Fe-4S] cluster per subunit.</text>
</comment>
<dbReference type="PANTHER" id="PTHR46482">
    <property type="entry name" value="5'-ADENYLYLSULFATE REDUCTASE 3, CHLOROPLASTIC"/>
    <property type="match status" value="1"/>
</dbReference>
<dbReference type="InterPro" id="IPR004511">
    <property type="entry name" value="PAPS/APS_Rdtase"/>
</dbReference>
<evidence type="ECO:0000256" key="3">
    <source>
        <dbReference type="ARBA" id="ARBA00022723"/>
    </source>
</evidence>
<dbReference type="EC" id="1.8.4.10" evidence="9 14"/>
<dbReference type="EMBL" id="FOZZ01000002">
    <property type="protein sequence ID" value="SFS53539.1"/>
    <property type="molecule type" value="Genomic_DNA"/>
</dbReference>
<evidence type="ECO:0000256" key="4">
    <source>
        <dbReference type="ARBA" id="ARBA00023002"/>
    </source>
</evidence>
<evidence type="ECO:0000256" key="9">
    <source>
        <dbReference type="ARBA" id="ARBA00024386"/>
    </source>
</evidence>
<dbReference type="SUPFAM" id="SSF52402">
    <property type="entry name" value="Adenine nucleotide alpha hydrolases-like"/>
    <property type="match status" value="1"/>
</dbReference>
<evidence type="ECO:0000256" key="7">
    <source>
        <dbReference type="ARBA" id="ARBA00024298"/>
    </source>
</evidence>
<keyword evidence="4 14" id="KW-0560">Oxidoreductase</keyword>
<evidence type="ECO:0000256" key="13">
    <source>
        <dbReference type="ARBA" id="ARBA00048441"/>
    </source>
</evidence>
<dbReference type="GO" id="GO:0005737">
    <property type="term" value="C:cytoplasm"/>
    <property type="evidence" value="ECO:0007669"/>
    <property type="project" value="UniProtKB-SubCell"/>
</dbReference>
<dbReference type="InterPro" id="IPR011798">
    <property type="entry name" value="APS_reductase"/>
</dbReference>
<dbReference type="GO" id="GO:0004604">
    <property type="term" value="F:phosphoadenylyl-sulfate reductase (thioredoxin) activity"/>
    <property type="evidence" value="ECO:0007669"/>
    <property type="project" value="UniProtKB-UniRule"/>
</dbReference>
<evidence type="ECO:0000256" key="6">
    <source>
        <dbReference type="ARBA" id="ARBA00023014"/>
    </source>
</evidence>
<organism evidence="16 17">
    <name type="scientific">Sphingobacterium wenxiniae</name>
    <dbReference type="NCBI Taxonomy" id="683125"/>
    <lineage>
        <taxon>Bacteria</taxon>
        <taxon>Pseudomonadati</taxon>
        <taxon>Bacteroidota</taxon>
        <taxon>Sphingobacteriia</taxon>
        <taxon>Sphingobacteriales</taxon>
        <taxon>Sphingobacteriaceae</taxon>
        <taxon>Sphingobacterium</taxon>
    </lineage>
</organism>
<accession>A0A1I6QM61</accession>
<dbReference type="NCBIfam" id="NF002537">
    <property type="entry name" value="PRK02090.1"/>
    <property type="match status" value="1"/>
</dbReference>
<feature type="binding site" evidence="14">
    <location>
        <position position="119"/>
    </location>
    <ligand>
        <name>[4Fe-4S] cluster</name>
        <dbReference type="ChEBI" id="CHEBI:49883"/>
    </ligand>
</feature>